<proteinExistence type="predicted"/>
<name>A0ABY6FXY2_9MICO</name>
<dbReference type="InterPro" id="IPR006448">
    <property type="entry name" value="Phage_term_ssu_P27"/>
</dbReference>
<keyword evidence="3" id="KW-1185">Reference proteome</keyword>
<evidence type="ECO:0000313" key="2">
    <source>
        <dbReference type="EMBL" id="UYG15775.1"/>
    </source>
</evidence>
<accession>A0ABY6FXY2</accession>
<gene>
    <name evidence="2" type="ORF">BRM3_08965</name>
</gene>
<protein>
    <submittedName>
        <fullName evidence="2">P27 family phage terminase small subunit</fullName>
    </submittedName>
</protein>
<dbReference type="EMBL" id="CP107020">
    <property type="protein sequence ID" value="UYG15775.1"/>
    <property type="molecule type" value="Genomic_DNA"/>
</dbReference>
<reference evidence="2" key="1">
    <citation type="submission" date="2022-10" db="EMBL/GenBank/DDBJ databases">
        <title>Whole-Genome Sequencing of Brachybacterium huguangmaarense BRM-3, Isolated from Betula schmidtii.</title>
        <authorList>
            <person name="Haam D."/>
        </authorList>
    </citation>
    <scope>NUCLEOTIDE SEQUENCE</scope>
    <source>
        <strain evidence="2">BRM-3</strain>
    </source>
</reference>
<feature type="region of interest" description="Disordered" evidence="1">
    <location>
        <begin position="173"/>
        <end position="200"/>
    </location>
</feature>
<evidence type="ECO:0000256" key="1">
    <source>
        <dbReference type="SAM" id="MobiDB-lite"/>
    </source>
</evidence>
<sequence>MLTPPESFTEEQATIWVEVVDRLPSDKKIDPHRLEVYCQQISAFRRAAEDVAANGVRIEDATGRTVRNPSVTTLSDMTKQLNTWGGEFAPPSSMPKRRRGTMYDATAKAVAAAEHLKGHDEYAGAIEAVKTLAWLIDEAQRSGLHALQAAAYGTIPSYLKACSALQITPADAPVAEKSTKGDRGKRSGRASQMRVVKVGA</sequence>
<dbReference type="Pfam" id="PF05119">
    <property type="entry name" value="Terminase_4"/>
    <property type="match status" value="1"/>
</dbReference>
<organism evidence="2 3">
    <name type="scientific">Brachybacterium huguangmaarense</name>
    <dbReference type="NCBI Taxonomy" id="1652028"/>
    <lineage>
        <taxon>Bacteria</taxon>
        <taxon>Bacillati</taxon>
        <taxon>Actinomycetota</taxon>
        <taxon>Actinomycetes</taxon>
        <taxon>Micrococcales</taxon>
        <taxon>Dermabacteraceae</taxon>
        <taxon>Brachybacterium</taxon>
    </lineage>
</organism>
<dbReference type="RefSeq" id="WP_263592989.1">
    <property type="nucleotide sequence ID" value="NZ_CP107020.1"/>
</dbReference>
<dbReference type="Proteomes" id="UP001164305">
    <property type="component" value="Chromosome"/>
</dbReference>
<evidence type="ECO:0000313" key="3">
    <source>
        <dbReference type="Proteomes" id="UP001164305"/>
    </source>
</evidence>